<dbReference type="InterPro" id="IPR003615">
    <property type="entry name" value="HNH_nuc"/>
</dbReference>
<organism evidence="3 4">
    <name type="scientific">Penicillium camemberti (strain FM 013)</name>
    <dbReference type="NCBI Taxonomy" id="1429867"/>
    <lineage>
        <taxon>Eukaryota</taxon>
        <taxon>Fungi</taxon>
        <taxon>Dikarya</taxon>
        <taxon>Ascomycota</taxon>
        <taxon>Pezizomycotina</taxon>
        <taxon>Eurotiomycetes</taxon>
        <taxon>Eurotiomycetidae</taxon>
        <taxon>Eurotiales</taxon>
        <taxon>Aspergillaceae</taxon>
        <taxon>Penicillium</taxon>
    </lineage>
</organism>
<feature type="compositionally biased region" description="Acidic residues" evidence="1">
    <location>
        <begin position="338"/>
        <end position="350"/>
    </location>
</feature>
<name>A0A0G4P0Z3_PENC3</name>
<proteinExistence type="predicted"/>
<dbReference type="Pfam" id="PF13391">
    <property type="entry name" value="HNH_2"/>
    <property type="match status" value="1"/>
</dbReference>
<reference evidence="3 4" key="1">
    <citation type="journal article" date="2014" name="Nat. Commun.">
        <title>Multiple recent horizontal transfers of a large genomic region in cheese making fungi.</title>
        <authorList>
            <person name="Cheeseman K."/>
            <person name="Ropars J."/>
            <person name="Renault P."/>
            <person name="Dupont J."/>
            <person name="Gouzy J."/>
            <person name="Branca A."/>
            <person name="Abraham A.L."/>
            <person name="Ceppi M."/>
            <person name="Conseiller E."/>
            <person name="Debuchy R."/>
            <person name="Malagnac F."/>
            <person name="Goarin A."/>
            <person name="Silar P."/>
            <person name="Lacoste S."/>
            <person name="Sallet E."/>
            <person name="Bensimon A."/>
            <person name="Giraud T."/>
            <person name="Brygoo Y."/>
        </authorList>
    </citation>
    <scope>NUCLEOTIDE SEQUENCE [LARGE SCALE GENOMIC DNA]</scope>
    <source>
        <strain evidence="4">FM 013</strain>
    </source>
</reference>
<dbReference type="Proteomes" id="UP000053732">
    <property type="component" value="Unassembled WGS sequence"/>
</dbReference>
<feature type="region of interest" description="Disordered" evidence="1">
    <location>
        <begin position="335"/>
        <end position="377"/>
    </location>
</feature>
<feature type="region of interest" description="Disordered" evidence="1">
    <location>
        <begin position="80"/>
        <end position="132"/>
    </location>
</feature>
<protein>
    <submittedName>
        <fullName evidence="3">Str. FM013</fullName>
    </submittedName>
</protein>
<feature type="domain" description="HNH nuclease" evidence="2">
    <location>
        <begin position="147"/>
        <end position="233"/>
    </location>
</feature>
<keyword evidence="4" id="KW-1185">Reference proteome</keyword>
<gene>
    <name evidence="3" type="ORF">PCAMFM013_S003g000789</name>
</gene>
<dbReference type="EMBL" id="HG793136">
    <property type="protein sequence ID" value="CRL19997.1"/>
    <property type="molecule type" value="Genomic_DNA"/>
</dbReference>
<feature type="compositionally biased region" description="Basic and acidic residues" evidence="1">
    <location>
        <begin position="120"/>
        <end position="132"/>
    </location>
</feature>
<feature type="compositionally biased region" description="Low complexity" evidence="1">
    <location>
        <begin position="351"/>
        <end position="361"/>
    </location>
</feature>
<sequence>MNNDTQTIFSEFSDPYRRSLIDRICVALGNDNIPRVKALGLWFADIKALEVLVGHEQNPDILQSFLVDFSQYNLPRIWASNEQAPRPKRGDRGRSSSPAQASTAARLRSESRIPVPQGRPRPDSRHARVPTEESIRVTVIDRGESRCVLTRRGGPSPEVAHIIPNRINGTKRDDHGENGVWRFLRTFWSKEKVDAWAQALMPGGVLVSTERVCNLITLDLTAHDQWDRGLIAFRPISVNEEQTVMRIAFHWLPFRSAIIARNDRRPPDAVRDMDLGTPPCKSPGRFNYFFDMETLEVISSGHVFTVRTNDKEKQPLPSMELLELRWHLSRIAAMQGGADEDDASGDDSDSDGGSFSVPSGSRSPVKREPYLHMYLPT</sequence>
<evidence type="ECO:0000313" key="3">
    <source>
        <dbReference type="EMBL" id="CRL19997.1"/>
    </source>
</evidence>
<evidence type="ECO:0000259" key="2">
    <source>
        <dbReference type="Pfam" id="PF13391"/>
    </source>
</evidence>
<accession>A0A0G4P0Z3</accession>
<dbReference type="AlphaFoldDB" id="A0A0G4P0Z3"/>
<evidence type="ECO:0000256" key="1">
    <source>
        <dbReference type="SAM" id="MobiDB-lite"/>
    </source>
</evidence>
<evidence type="ECO:0000313" key="4">
    <source>
        <dbReference type="Proteomes" id="UP000053732"/>
    </source>
</evidence>